<dbReference type="GO" id="GO:0005886">
    <property type="term" value="C:plasma membrane"/>
    <property type="evidence" value="ECO:0007669"/>
    <property type="project" value="UniProtKB-SubCell"/>
</dbReference>
<dbReference type="PANTHER" id="PTHR30151">
    <property type="entry name" value="ALKANE SULFONATE ABC TRANSPORTER-RELATED, MEMBRANE SUBUNIT"/>
    <property type="match status" value="1"/>
</dbReference>
<evidence type="ECO:0000313" key="9">
    <source>
        <dbReference type="EMBL" id="GIE11740.1"/>
    </source>
</evidence>
<dbReference type="Proteomes" id="UP000598174">
    <property type="component" value="Unassembled WGS sequence"/>
</dbReference>
<evidence type="ECO:0000256" key="5">
    <source>
        <dbReference type="ARBA" id="ARBA00022989"/>
    </source>
</evidence>
<dbReference type="AlphaFoldDB" id="A0A919IZK8"/>
<dbReference type="InterPro" id="IPR000515">
    <property type="entry name" value="MetI-like"/>
</dbReference>
<feature type="transmembrane region" description="Helical" evidence="7">
    <location>
        <begin position="229"/>
        <end position="248"/>
    </location>
</feature>
<evidence type="ECO:0000256" key="6">
    <source>
        <dbReference type="ARBA" id="ARBA00023136"/>
    </source>
</evidence>
<comment type="caution">
    <text evidence="9">The sequence shown here is derived from an EMBL/GenBank/DDBJ whole genome shotgun (WGS) entry which is preliminary data.</text>
</comment>
<dbReference type="CDD" id="cd06261">
    <property type="entry name" value="TM_PBP2"/>
    <property type="match status" value="1"/>
</dbReference>
<evidence type="ECO:0000313" key="10">
    <source>
        <dbReference type="Proteomes" id="UP000598174"/>
    </source>
</evidence>
<dbReference type="InterPro" id="IPR035906">
    <property type="entry name" value="MetI-like_sf"/>
</dbReference>
<name>A0A919IZK8_9ACTN</name>
<evidence type="ECO:0000256" key="2">
    <source>
        <dbReference type="ARBA" id="ARBA00022448"/>
    </source>
</evidence>
<sequence>MTTPRVARRRAGDNPALLGLVGILAFAALLEVLPRAGVLPAEYLPPTSRIVSALLDEFGRGSFWQAVGGTITTWLLGLVIAVVAGIVLGIVIGSVPALRLATASTVEFLRPIPSVALLPLAVVLFSAPIRSILLLVVYASFWPVLIQVLHGVTDIDPVARETALSYRLDRWRRARYLVWPTTLPYVMTGIRLAASVALVLTITGELLIGGTKGIGERIAVAQSSITVPSMYALIVVSGLIGVLANVATRRAERLVLAWHPAVRREFPL</sequence>
<evidence type="ECO:0000256" key="7">
    <source>
        <dbReference type="RuleBase" id="RU363032"/>
    </source>
</evidence>
<accession>A0A919IZK8</accession>
<keyword evidence="6 7" id="KW-0472">Membrane</keyword>
<organism evidence="9 10">
    <name type="scientific">Paractinoplanes ferrugineus</name>
    <dbReference type="NCBI Taxonomy" id="113564"/>
    <lineage>
        <taxon>Bacteria</taxon>
        <taxon>Bacillati</taxon>
        <taxon>Actinomycetota</taxon>
        <taxon>Actinomycetes</taxon>
        <taxon>Micromonosporales</taxon>
        <taxon>Micromonosporaceae</taxon>
        <taxon>Paractinoplanes</taxon>
    </lineage>
</organism>
<dbReference type="GO" id="GO:0010438">
    <property type="term" value="P:cellular response to sulfur starvation"/>
    <property type="evidence" value="ECO:0007669"/>
    <property type="project" value="TreeGrafter"/>
</dbReference>
<keyword evidence="4 7" id="KW-0812">Transmembrane</keyword>
<evidence type="ECO:0000259" key="8">
    <source>
        <dbReference type="PROSITE" id="PS50928"/>
    </source>
</evidence>
<gene>
    <name evidence="9" type="primary">ssuC_2</name>
    <name evidence="9" type="ORF">Afe05nite_35800</name>
</gene>
<protein>
    <submittedName>
        <fullName evidence="9">Nitrate ABC transporter permease</fullName>
    </submittedName>
</protein>
<feature type="domain" description="ABC transmembrane type-1" evidence="8">
    <location>
        <begin position="67"/>
        <end position="248"/>
    </location>
</feature>
<dbReference type="EMBL" id="BOMM01000032">
    <property type="protein sequence ID" value="GIE11740.1"/>
    <property type="molecule type" value="Genomic_DNA"/>
</dbReference>
<keyword evidence="2 7" id="KW-0813">Transport</keyword>
<dbReference type="PROSITE" id="PS50928">
    <property type="entry name" value="ABC_TM1"/>
    <property type="match status" value="1"/>
</dbReference>
<dbReference type="RefSeq" id="WP_203818262.1">
    <property type="nucleotide sequence ID" value="NZ_BAAABP010000038.1"/>
</dbReference>
<proteinExistence type="inferred from homology"/>
<dbReference type="SUPFAM" id="SSF161098">
    <property type="entry name" value="MetI-like"/>
    <property type="match status" value="1"/>
</dbReference>
<keyword evidence="3" id="KW-1003">Cell membrane</keyword>
<comment type="subcellular location">
    <subcellularLocation>
        <location evidence="1 7">Cell membrane</location>
        <topology evidence="1 7">Multi-pass membrane protein</topology>
    </subcellularLocation>
</comment>
<dbReference type="Gene3D" id="1.10.3720.10">
    <property type="entry name" value="MetI-like"/>
    <property type="match status" value="1"/>
</dbReference>
<keyword evidence="10" id="KW-1185">Reference proteome</keyword>
<evidence type="ECO:0000256" key="1">
    <source>
        <dbReference type="ARBA" id="ARBA00004651"/>
    </source>
</evidence>
<dbReference type="PANTHER" id="PTHR30151:SF25">
    <property type="entry name" value="TAURINE TRANSPORT SYSTEM PERMEASE PROTEIN TAUC"/>
    <property type="match status" value="1"/>
</dbReference>
<dbReference type="Pfam" id="PF00528">
    <property type="entry name" value="BPD_transp_1"/>
    <property type="match status" value="1"/>
</dbReference>
<evidence type="ECO:0000256" key="4">
    <source>
        <dbReference type="ARBA" id="ARBA00022692"/>
    </source>
</evidence>
<feature type="transmembrane region" description="Helical" evidence="7">
    <location>
        <begin position="71"/>
        <end position="95"/>
    </location>
</feature>
<reference evidence="9" key="1">
    <citation type="submission" date="2021-01" db="EMBL/GenBank/DDBJ databases">
        <title>Whole genome shotgun sequence of Actinoplanes ferrugineus NBRC 15555.</title>
        <authorList>
            <person name="Komaki H."/>
            <person name="Tamura T."/>
        </authorList>
    </citation>
    <scope>NUCLEOTIDE SEQUENCE</scope>
    <source>
        <strain evidence="9">NBRC 15555</strain>
    </source>
</reference>
<feature type="transmembrane region" description="Helical" evidence="7">
    <location>
        <begin position="185"/>
        <end position="208"/>
    </location>
</feature>
<evidence type="ECO:0000256" key="3">
    <source>
        <dbReference type="ARBA" id="ARBA00022475"/>
    </source>
</evidence>
<keyword evidence="5 7" id="KW-1133">Transmembrane helix</keyword>
<dbReference type="GO" id="GO:0055085">
    <property type="term" value="P:transmembrane transport"/>
    <property type="evidence" value="ECO:0007669"/>
    <property type="project" value="InterPro"/>
</dbReference>
<comment type="similarity">
    <text evidence="7">Belongs to the binding-protein-dependent transport system permease family.</text>
</comment>
<feature type="transmembrane region" description="Helical" evidence="7">
    <location>
        <begin position="116"/>
        <end position="141"/>
    </location>
</feature>